<dbReference type="EMBL" id="PSSX01000008">
    <property type="protein sequence ID" value="PPI84142.1"/>
    <property type="molecule type" value="Genomic_DNA"/>
</dbReference>
<proteinExistence type="predicted"/>
<evidence type="ECO:0000313" key="1">
    <source>
        <dbReference type="EMBL" id="PPI84142.1"/>
    </source>
</evidence>
<dbReference type="Pfam" id="PF09952">
    <property type="entry name" value="AbiEi_2"/>
    <property type="match status" value="1"/>
</dbReference>
<dbReference type="Proteomes" id="UP000239917">
    <property type="component" value="Unassembled WGS sequence"/>
</dbReference>
<protein>
    <submittedName>
        <fullName evidence="1">Uncharacterized protein</fullName>
    </submittedName>
</protein>
<organism evidence="1 2">
    <name type="scientific">Marinobacter maroccanus</name>
    <dbReference type="NCBI Taxonomy" id="2055143"/>
    <lineage>
        <taxon>Bacteria</taxon>
        <taxon>Pseudomonadati</taxon>
        <taxon>Pseudomonadota</taxon>
        <taxon>Gammaproteobacteria</taxon>
        <taxon>Pseudomonadales</taxon>
        <taxon>Marinobacteraceae</taxon>
        <taxon>Marinobacter</taxon>
    </lineage>
</organism>
<dbReference type="RefSeq" id="WP_104321962.1">
    <property type="nucleotide sequence ID" value="NZ_PSSX01000008.1"/>
</dbReference>
<keyword evidence="2" id="KW-1185">Reference proteome</keyword>
<accession>A0A2S5ZAA7</accession>
<reference evidence="1 2" key="1">
    <citation type="submission" date="2018-01" db="EMBL/GenBank/DDBJ databases">
        <title>Complete genome sequences of the type strains of Marinobacter flavimaris and Marinobacter maroccanus.</title>
        <authorList>
            <person name="Palau M."/>
            <person name="Boujida N."/>
            <person name="Manresa A."/>
            <person name="Minana-Galbis D."/>
        </authorList>
    </citation>
    <scope>NUCLEOTIDE SEQUENCE [LARGE SCALE GENOMIC DNA]</scope>
    <source>
        <strain evidence="1 2">N4</strain>
    </source>
</reference>
<evidence type="ECO:0000313" key="2">
    <source>
        <dbReference type="Proteomes" id="UP000239917"/>
    </source>
</evidence>
<dbReference type="AlphaFoldDB" id="A0A2S5ZAA7"/>
<dbReference type="OrthoDB" id="6630012at2"/>
<name>A0A2S5ZAA7_9GAMM</name>
<sequence length="351" mass="39438">MKTLINEQELLNQAVHAFHHETGFELHKREASKVRPYSDGFILELGSTGIEYSVELKRWAQQANVGTIAAQMRRLPAPALLVADYVNPNMADRLKGAGIQFIDAAGNAYLNERKFFIFVKGNRPDSLSASPRKTSRAFNASGLKLIFSFLTDPHLVGQSYRKMAEASGVSLGAIGWVLNDLKDKGYVREHGKKGSRSLESAMELFDRWVETYPEKLLPELGMGLFQAKSEVPWKEIRPEAFGGCWGGEVAASFLDDFLSPAQGTIYLPRDKLKNLVMEHRLRKASETMASTSQVLQIYEKFWHYDPDNLHQNSGVAPDILVYADLVASGDPRNLKAAERLYGKIRDRLQEY</sequence>
<dbReference type="InterPro" id="IPR019238">
    <property type="entry name" value="AbiEi_2"/>
</dbReference>
<comment type="caution">
    <text evidence="1">The sequence shown here is derived from an EMBL/GenBank/DDBJ whole genome shotgun (WGS) entry which is preliminary data.</text>
</comment>
<gene>
    <name evidence="1" type="ORF">KEHDKFFH_10965</name>
</gene>